<reference evidence="2" key="1">
    <citation type="journal article" date="2021" name="PeerJ">
        <title>Extensive microbial diversity within the chicken gut microbiome revealed by metagenomics and culture.</title>
        <authorList>
            <person name="Gilroy R."/>
            <person name="Ravi A."/>
            <person name="Getino M."/>
            <person name="Pursley I."/>
            <person name="Horton D.L."/>
            <person name="Alikhan N.F."/>
            <person name="Baker D."/>
            <person name="Gharbi K."/>
            <person name="Hall N."/>
            <person name="Watson M."/>
            <person name="Adriaenssens E.M."/>
            <person name="Foster-Nyarko E."/>
            <person name="Jarju S."/>
            <person name="Secka A."/>
            <person name="Antonio M."/>
            <person name="Oren A."/>
            <person name="Chaudhuri R.R."/>
            <person name="La Ragione R."/>
            <person name="Hildebrand F."/>
            <person name="Pallen M.J."/>
        </authorList>
    </citation>
    <scope>NUCLEOTIDE SEQUENCE</scope>
    <source>
        <strain evidence="2">CHK121-7720</strain>
    </source>
</reference>
<protein>
    <recommendedName>
        <fullName evidence="4">SGNH hydrolase-type esterase domain-containing protein</fullName>
    </recommendedName>
</protein>
<evidence type="ECO:0000256" key="1">
    <source>
        <dbReference type="SAM" id="MobiDB-lite"/>
    </source>
</evidence>
<dbReference type="Gene3D" id="2.60.120.1360">
    <property type="match status" value="1"/>
</dbReference>
<proteinExistence type="predicted"/>
<evidence type="ECO:0008006" key="4">
    <source>
        <dbReference type="Google" id="ProtNLM"/>
    </source>
</evidence>
<gene>
    <name evidence="2" type="ORF">K8U91_02485</name>
</gene>
<dbReference type="RefSeq" id="WP_273305395.1">
    <property type="nucleotide sequence ID" value="NZ_DYUD01000010.1"/>
</dbReference>
<feature type="compositionally biased region" description="Low complexity" evidence="1">
    <location>
        <begin position="90"/>
        <end position="101"/>
    </location>
</feature>
<dbReference type="EMBL" id="DYUD01000010">
    <property type="protein sequence ID" value="HJG88333.1"/>
    <property type="molecule type" value="Genomic_DNA"/>
</dbReference>
<dbReference type="InterPro" id="IPR036514">
    <property type="entry name" value="SGNH_hydro_sf"/>
</dbReference>
<evidence type="ECO:0000313" key="3">
    <source>
        <dbReference type="Proteomes" id="UP000757103"/>
    </source>
</evidence>
<sequence>MKKKRSGGSSPKHKSGHVVALLVLAVAFLFLLTQLPVLEWGGFSTKPVDLFSDIRVDEESLDLPGDAVWQDTESDSLFFSHEEATDSITVSTDSVTGDTLTPPRPAVSASARLDTTMVGGPPRRDGDVVLFEDFSPGEEGLSHLLAAMEQRLTLGRPVRIAFLGDSFIEADIFTQDVRSRLQSQYGGCGVGYVSMHSDFPGFRRSVVQSGSGWEVHSVLKPREADWSLMTLQQQYFVPLEGAAAQYRGTTRIERADSWTLSRFLFVARNDCSVSLKVGDGEWQTFAVTGSPEIQSLEVAGKTNRFQVKTGAIAGFTAIGVWLDDTQGIAIDNISTRGYSGLSLVSLSAARCTQMQSIVPYDAIVLQYGLNVMSPEILHYEAYARKMVAVVNHLKACYPNTDIILMGVGDRSRKMNGSFVTMPAVLALSHAQRLAAKNAGVVFWDTFAAMGGENGMVDYVAKKQANKDYTHINHKGGRRLAGEFVKSLEYCLNRHGE</sequence>
<dbReference type="AlphaFoldDB" id="A0A921MPT1"/>
<reference evidence="2" key="2">
    <citation type="submission" date="2021-09" db="EMBL/GenBank/DDBJ databases">
        <authorList>
            <person name="Gilroy R."/>
        </authorList>
    </citation>
    <scope>NUCLEOTIDE SEQUENCE</scope>
    <source>
        <strain evidence="2">CHK121-7720</strain>
    </source>
</reference>
<organism evidence="2 3">
    <name type="scientific">Barnesiella viscericola</name>
    <dbReference type="NCBI Taxonomy" id="397865"/>
    <lineage>
        <taxon>Bacteria</taxon>
        <taxon>Pseudomonadati</taxon>
        <taxon>Bacteroidota</taxon>
        <taxon>Bacteroidia</taxon>
        <taxon>Bacteroidales</taxon>
        <taxon>Barnesiellaceae</taxon>
        <taxon>Barnesiella</taxon>
    </lineage>
</organism>
<dbReference type="Proteomes" id="UP000757103">
    <property type="component" value="Unassembled WGS sequence"/>
</dbReference>
<dbReference type="Gene3D" id="3.40.50.1110">
    <property type="entry name" value="SGNH hydrolase"/>
    <property type="match status" value="1"/>
</dbReference>
<evidence type="ECO:0000313" key="2">
    <source>
        <dbReference type="EMBL" id="HJG88333.1"/>
    </source>
</evidence>
<comment type="caution">
    <text evidence="2">The sequence shown here is derived from an EMBL/GenBank/DDBJ whole genome shotgun (WGS) entry which is preliminary data.</text>
</comment>
<dbReference type="GO" id="GO:0016788">
    <property type="term" value="F:hydrolase activity, acting on ester bonds"/>
    <property type="evidence" value="ECO:0007669"/>
    <property type="project" value="UniProtKB-ARBA"/>
</dbReference>
<accession>A0A921MPT1</accession>
<dbReference type="SUPFAM" id="SSF52266">
    <property type="entry name" value="SGNH hydrolase"/>
    <property type="match status" value="1"/>
</dbReference>
<feature type="region of interest" description="Disordered" evidence="1">
    <location>
        <begin position="90"/>
        <end position="121"/>
    </location>
</feature>
<name>A0A921MPT1_9BACT</name>